<gene>
    <name evidence="1" type="ORF">EVA_13036</name>
</gene>
<accession>J9GAR0</accession>
<comment type="caution">
    <text evidence="1">The sequence shown here is derived from an EMBL/GenBank/DDBJ whole genome shotgun (WGS) entry which is preliminary data.</text>
</comment>
<evidence type="ECO:0000313" key="1">
    <source>
        <dbReference type="EMBL" id="EJW98862.1"/>
    </source>
</evidence>
<name>J9GAR0_9ZZZZ</name>
<proteinExistence type="predicted"/>
<protein>
    <submittedName>
        <fullName evidence="1">Uncharacterized protein</fullName>
    </submittedName>
</protein>
<reference evidence="1" key="1">
    <citation type="journal article" date="2012" name="PLoS ONE">
        <title>Gene sets for utilization of primary and secondary nutrition supplies in the distal gut of endangered iberian lynx.</title>
        <authorList>
            <person name="Alcaide M."/>
            <person name="Messina E."/>
            <person name="Richter M."/>
            <person name="Bargiela R."/>
            <person name="Peplies J."/>
            <person name="Huws S.A."/>
            <person name="Newbold C.J."/>
            <person name="Golyshin P.N."/>
            <person name="Simon M.A."/>
            <person name="Lopez G."/>
            <person name="Yakimov M.M."/>
            <person name="Ferrer M."/>
        </authorList>
    </citation>
    <scope>NUCLEOTIDE SEQUENCE</scope>
</reference>
<dbReference type="AlphaFoldDB" id="J9GAR0"/>
<organism evidence="1">
    <name type="scientific">gut metagenome</name>
    <dbReference type="NCBI Taxonomy" id="749906"/>
    <lineage>
        <taxon>unclassified sequences</taxon>
        <taxon>metagenomes</taxon>
        <taxon>organismal metagenomes</taxon>
    </lineage>
</organism>
<dbReference type="EMBL" id="AMCI01004072">
    <property type="protein sequence ID" value="EJW98862.1"/>
    <property type="molecule type" value="Genomic_DNA"/>
</dbReference>
<sequence>MNDIQMTRFKQTTFPESWYHNSFRKGNEGSNTGTGQ</sequence>